<evidence type="ECO:0000313" key="2">
    <source>
        <dbReference type="EMBL" id="QKU35696.1"/>
    </source>
</evidence>
<reference evidence="2" key="2">
    <citation type="journal article" date="2018" name="Nat. Commun.">
        <title>Tailed giant Tupanvirus possesses the most complete translational apparatus of the known virosphere.</title>
        <authorList>
            <person name="Abrahao J."/>
            <person name="Silva L."/>
            <person name="Silva L.S."/>
            <person name="Khalil J.Y.B."/>
            <person name="Rodrigues R."/>
            <person name="Arantes T."/>
            <person name="Assis F."/>
            <person name="Boratto P."/>
            <person name="Andrade M."/>
            <person name="Kroon E.G."/>
            <person name="Ribeiro B."/>
            <person name="Bergier I."/>
            <person name="Seligmann H."/>
            <person name="Ghigo E."/>
            <person name="Colson P."/>
            <person name="Levasseur A."/>
            <person name="Kroemer G."/>
            <person name="Raoult D."/>
            <person name="La Scola B."/>
        </authorList>
    </citation>
    <scope>NUCLEOTIDE SEQUENCE [LARGE SCALE GENOMIC DNA]</scope>
    <source>
        <strain evidence="2">Soda lake</strain>
    </source>
</reference>
<reference evidence="2" key="1">
    <citation type="submission" date="2017-01" db="EMBL/GenBank/DDBJ databases">
        <authorList>
            <person name="Assis F.L."/>
            <person name="Abrahao J.S."/>
            <person name="Silva L."/>
            <person name="Khalil J.B."/>
            <person name="Rodrigues R."/>
            <person name="Silva L.S."/>
            <person name="Arantes T."/>
            <person name="Boratto P."/>
            <person name="Andrade M."/>
            <person name="Kroon E.G."/>
            <person name="Ribeiro B."/>
            <person name="Bergier I."/>
            <person name="Seligmann H."/>
            <person name="Ghigo E."/>
            <person name="Colson P."/>
            <person name="Levasseur A."/>
            <person name="Raoult D."/>
            <person name="Scola B.L."/>
        </authorList>
    </citation>
    <scope>NUCLEOTIDE SEQUENCE</scope>
    <source>
        <strain evidence="2">Soda lake</strain>
    </source>
</reference>
<proteinExistence type="predicted"/>
<feature type="coiled-coil region" evidence="1">
    <location>
        <begin position="18"/>
        <end position="45"/>
    </location>
</feature>
<accession>A0A6N1NWH3</accession>
<organism evidence="2">
    <name type="scientific">Tupanvirus soda lake</name>
    <dbReference type="NCBI Taxonomy" id="2126985"/>
    <lineage>
        <taxon>Viruses</taxon>
        <taxon>Varidnaviria</taxon>
        <taxon>Bamfordvirae</taxon>
        <taxon>Nucleocytoviricota</taxon>
        <taxon>Megaviricetes</taxon>
        <taxon>Imitervirales</taxon>
        <taxon>Mimiviridae</taxon>
        <taxon>Megamimivirinae</taxon>
        <taxon>Tupanvirus</taxon>
        <taxon>Tupanvirus salinum</taxon>
    </lineage>
</organism>
<dbReference type="RefSeq" id="YP_010782374.1">
    <property type="nucleotide sequence ID" value="NC_075039.1"/>
</dbReference>
<keyword evidence="1" id="KW-0175">Coiled coil</keyword>
<evidence type="ECO:0000256" key="1">
    <source>
        <dbReference type="SAM" id="Coils"/>
    </source>
</evidence>
<protein>
    <submittedName>
        <fullName evidence="2">Uncharacterized protein</fullName>
    </submittedName>
</protein>
<name>A0A6N1NWH3_9VIRU</name>
<dbReference type="KEGG" id="vg:80519138"/>
<dbReference type="EMBL" id="KY523104">
    <property type="protein sequence ID" value="QKU35696.1"/>
    <property type="molecule type" value="Genomic_DNA"/>
</dbReference>
<sequence length="245" mass="27764">MKNIAKTFIVLYFIGIVLVSANDTKDDVKKDNKEKKEELAEKVEKVAAIIGNPKVAAAIEIIKALKTESSSTISERKDQTGFLNIQNNYEYGHGAVLISKMEQLISFWLNDNTYIFLTMEQKNTVSKALTEYTFQIAEDPFYKQKYELSFSDGRGSIFMMVLSFEPHPTNPNAVKWQKHILKSNFVPAPSYVIVTESDCNIFSCDRSDHIVYLPAVLNKGHIEEIVRINMEMLTSFSNSIPMLGS</sequence>
<dbReference type="GeneID" id="80519138"/>